<proteinExistence type="predicted"/>
<dbReference type="OrthoDB" id="5471268at2"/>
<dbReference type="GO" id="GO:0016209">
    <property type="term" value="F:antioxidant activity"/>
    <property type="evidence" value="ECO:0007669"/>
    <property type="project" value="InterPro"/>
</dbReference>
<accession>A0A2C8F893</accession>
<dbReference type="GO" id="GO:0016491">
    <property type="term" value="F:oxidoreductase activity"/>
    <property type="evidence" value="ECO:0007669"/>
    <property type="project" value="InterPro"/>
</dbReference>
<dbReference type="AlphaFoldDB" id="A0A2C8F893"/>
<dbReference type="CDD" id="cd02966">
    <property type="entry name" value="TlpA_like_family"/>
    <property type="match status" value="1"/>
</dbReference>
<dbReference type="Pfam" id="PF00578">
    <property type="entry name" value="AhpC-TSA"/>
    <property type="match status" value="1"/>
</dbReference>
<protein>
    <submittedName>
        <fullName evidence="3">Rhodanese domain protein</fullName>
    </submittedName>
</protein>
<dbReference type="InterPro" id="IPR013766">
    <property type="entry name" value="Thioredoxin_domain"/>
</dbReference>
<dbReference type="SUPFAM" id="SSF52821">
    <property type="entry name" value="Rhodanese/Cell cycle control phosphatase"/>
    <property type="match status" value="1"/>
</dbReference>
<organism evidence="3 4">
    <name type="scientific">Pseudodesulfovibrio profundus</name>
    <dbReference type="NCBI Taxonomy" id="57320"/>
    <lineage>
        <taxon>Bacteria</taxon>
        <taxon>Pseudomonadati</taxon>
        <taxon>Thermodesulfobacteriota</taxon>
        <taxon>Desulfovibrionia</taxon>
        <taxon>Desulfovibrionales</taxon>
        <taxon>Desulfovibrionaceae</taxon>
    </lineage>
</organism>
<evidence type="ECO:0000313" key="4">
    <source>
        <dbReference type="Proteomes" id="UP000219215"/>
    </source>
</evidence>
<feature type="domain" description="Rhodanese" evidence="1">
    <location>
        <begin position="2"/>
        <end position="27"/>
    </location>
</feature>
<feature type="domain" description="Thioredoxin" evidence="2">
    <location>
        <begin position="36"/>
        <end position="197"/>
    </location>
</feature>
<dbReference type="InterPro" id="IPR036249">
    <property type="entry name" value="Thioredoxin-like_sf"/>
</dbReference>
<evidence type="ECO:0000259" key="2">
    <source>
        <dbReference type="PROSITE" id="PS51352"/>
    </source>
</evidence>
<gene>
    <name evidence="3" type="ORF">DPRO_1735</name>
</gene>
<dbReference type="InterPro" id="IPR036873">
    <property type="entry name" value="Rhodanese-like_dom_sf"/>
</dbReference>
<evidence type="ECO:0000313" key="3">
    <source>
        <dbReference type="EMBL" id="SOB58635.1"/>
    </source>
</evidence>
<dbReference type="SUPFAM" id="SSF52833">
    <property type="entry name" value="Thioredoxin-like"/>
    <property type="match status" value="1"/>
</dbReference>
<dbReference type="PROSITE" id="PS50206">
    <property type="entry name" value="RHODANESE_3"/>
    <property type="match status" value="1"/>
</dbReference>
<dbReference type="InterPro" id="IPR000866">
    <property type="entry name" value="AhpC/TSA"/>
</dbReference>
<dbReference type="InterPro" id="IPR001763">
    <property type="entry name" value="Rhodanese-like_dom"/>
</dbReference>
<dbReference type="Gene3D" id="3.40.30.10">
    <property type="entry name" value="Glutaredoxin"/>
    <property type="match status" value="1"/>
</dbReference>
<dbReference type="Proteomes" id="UP000219215">
    <property type="component" value="Chromosome DPRO"/>
</dbReference>
<evidence type="ECO:0000259" key="1">
    <source>
        <dbReference type="PROSITE" id="PS50206"/>
    </source>
</evidence>
<name>A0A2C8F893_9BACT</name>
<dbReference type="PROSITE" id="PS51352">
    <property type="entry name" value="THIOREDOXIN_2"/>
    <property type="match status" value="1"/>
</dbReference>
<reference evidence="4" key="1">
    <citation type="submission" date="2017-09" db="EMBL/GenBank/DDBJ databases">
        <authorList>
            <person name="Regsiter A."/>
            <person name="William W."/>
        </authorList>
    </citation>
    <scope>NUCLEOTIDE SEQUENCE [LARGE SCALE GENOMIC DNA]</scope>
    <source>
        <strain evidence="4">500-1</strain>
    </source>
</reference>
<sequence length="203" mass="23105">MRLGYTEVYRYPGGFHRWQETHPEQVVGDDSAKKVLAVGDLFPDCRVAVLNGEDDREYLGLPPGTRWLSLSDLKAKFVLIQLYNTLCSDCVAETKMLTRFFRKVQADAFLADNLKIIGLGVYDTNRDVVRFKKHYNVLYPLFSDSHGQIFECLGQAELPLAYLVRSQGDGTWIIELVKRGYFEPDDTFLDTLRGAIETPITAD</sequence>
<dbReference type="EMBL" id="LT907975">
    <property type="protein sequence ID" value="SOB58635.1"/>
    <property type="molecule type" value="Genomic_DNA"/>
</dbReference>
<dbReference type="KEGG" id="pprf:DPRO_1735"/>
<keyword evidence="4" id="KW-1185">Reference proteome</keyword>